<dbReference type="FunFam" id="3.40.33.10:FF:000010">
    <property type="entry name" value="Predicted protein"/>
    <property type="match status" value="1"/>
</dbReference>
<feature type="domain" description="SCP" evidence="2">
    <location>
        <begin position="30"/>
        <end position="165"/>
    </location>
</feature>
<dbReference type="Pfam" id="PF00188">
    <property type="entry name" value="CAP"/>
    <property type="match status" value="1"/>
</dbReference>
<dbReference type="Proteomes" id="UP000655751">
    <property type="component" value="Unassembled WGS sequence"/>
</dbReference>
<comment type="caution">
    <text evidence="3">The sequence shown here is derived from an EMBL/GenBank/DDBJ whole genome shotgun (WGS) entry which is preliminary data.</text>
</comment>
<dbReference type="InterPro" id="IPR014044">
    <property type="entry name" value="CAP_dom"/>
</dbReference>
<protein>
    <recommendedName>
        <fullName evidence="2">SCP domain-containing protein</fullName>
    </recommendedName>
</protein>
<dbReference type="SMART" id="SM00198">
    <property type="entry name" value="SCP"/>
    <property type="match status" value="1"/>
</dbReference>
<dbReference type="EMBL" id="JADMLG010000015">
    <property type="protein sequence ID" value="MBH0780370.1"/>
    <property type="molecule type" value="Genomic_DNA"/>
</dbReference>
<feature type="chain" id="PRO_5037138475" description="SCP domain-containing protein" evidence="1">
    <location>
        <begin position="29"/>
        <end position="175"/>
    </location>
</feature>
<keyword evidence="4" id="KW-1185">Reference proteome</keyword>
<proteinExistence type="predicted"/>
<dbReference type="AlphaFoldDB" id="A0A931IIM1"/>
<accession>A0A931IIM1</accession>
<evidence type="ECO:0000313" key="4">
    <source>
        <dbReference type="Proteomes" id="UP000655751"/>
    </source>
</evidence>
<dbReference type="InterPro" id="IPR035940">
    <property type="entry name" value="CAP_sf"/>
</dbReference>
<dbReference type="InterPro" id="IPR034113">
    <property type="entry name" value="SCP_GAPR1-like"/>
</dbReference>
<dbReference type="CDD" id="cd05382">
    <property type="entry name" value="CAP_GAPR1-like"/>
    <property type="match status" value="1"/>
</dbReference>
<organism evidence="3 4">
    <name type="scientific">Nocardia bovistercoris</name>
    <dbReference type="NCBI Taxonomy" id="2785916"/>
    <lineage>
        <taxon>Bacteria</taxon>
        <taxon>Bacillati</taxon>
        <taxon>Actinomycetota</taxon>
        <taxon>Actinomycetes</taxon>
        <taxon>Mycobacteriales</taxon>
        <taxon>Nocardiaceae</taxon>
        <taxon>Nocardia</taxon>
    </lineage>
</organism>
<reference evidence="3" key="1">
    <citation type="submission" date="2020-11" db="EMBL/GenBank/DDBJ databases">
        <title>Nocardia NEAU-351.nov., a novel actinomycete isolated from the cow dung.</title>
        <authorList>
            <person name="Zhang X."/>
        </authorList>
    </citation>
    <scope>NUCLEOTIDE SEQUENCE</scope>
    <source>
        <strain evidence="3">NEAU-351</strain>
    </source>
</reference>
<keyword evidence="1" id="KW-0732">Signal</keyword>
<dbReference type="Gene3D" id="3.40.33.10">
    <property type="entry name" value="CAP"/>
    <property type="match status" value="1"/>
</dbReference>
<evidence type="ECO:0000256" key="1">
    <source>
        <dbReference type="SAM" id="SignalP"/>
    </source>
</evidence>
<name>A0A931IIM1_9NOCA</name>
<dbReference type="PROSITE" id="PS01009">
    <property type="entry name" value="CRISP_1"/>
    <property type="match status" value="1"/>
</dbReference>
<feature type="signal peptide" evidence="1">
    <location>
        <begin position="1"/>
        <end position="28"/>
    </location>
</feature>
<dbReference type="SUPFAM" id="SSF55797">
    <property type="entry name" value="PR-1-like"/>
    <property type="match status" value="1"/>
</dbReference>
<dbReference type="PRINTS" id="PR00837">
    <property type="entry name" value="V5TPXLIKE"/>
</dbReference>
<dbReference type="GO" id="GO:0005576">
    <property type="term" value="C:extracellular region"/>
    <property type="evidence" value="ECO:0007669"/>
    <property type="project" value="InterPro"/>
</dbReference>
<evidence type="ECO:0000313" key="3">
    <source>
        <dbReference type="EMBL" id="MBH0780370.1"/>
    </source>
</evidence>
<dbReference type="PANTHER" id="PTHR10334">
    <property type="entry name" value="CYSTEINE-RICH SECRETORY PROTEIN-RELATED"/>
    <property type="match status" value="1"/>
</dbReference>
<dbReference type="InterPro" id="IPR018244">
    <property type="entry name" value="Allrgn_V5/Tpx1_CS"/>
</dbReference>
<dbReference type="InterPro" id="IPR001283">
    <property type="entry name" value="CRISP-related"/>
</dbReference>
<gene>
    <name evidence="3" type="ORF">IT779_29270</name>
</gene>
<evidence type="ECO:0000259" key="2">
    <source>
        <dbReference type="SMART" id="SM00198"/>
    </source>
</evidence>
<sequence>MKKFRASMPVAVVAVAVATILGGAPAHADVLSDQTLAAHNSARAKYGAGPLQWSAQLYPNTQQYAQACVFAHSNSGGQYGENLYVSTNPNATIASAVDAWMAEAAQYDYDNPGFSAATGHFTQVVWKNTTQVAVAIASCPAGTIFPSNASKFIVARYTPPGNYQGQFPQNVGRPV</sequence>
<dbReference type="RefSeq" id="WP_196152683.1">
    <property type="nucleotide sequence ID" value="NZ_JADMLG010000015.1"/>
</dbReference>